<feature type="non-terminal residue" evidence="1">
    <location>
        <position position="1"/>
    </location>
</feature>
<protein>
    <submittedName>
        <fullName evidence="1">Uncharacterized protein</fullName>
    </submittedName>
</protein>
<sequence>QSAGKKEHERDANKWNAFLSKRVKDLNNELPEGAQRLKASELSAKLSLEWKAMSLEERNEVTVEAKANLLEVREMKKHAVHNTDINSFHDARATLESIQTKLQALHNRTGTESLLIAVRSSSSSFLHPRISTTSDRIDDYFQLQTKVSTAQFAGMLESYLLSGIEGAIKTYQSDLAELRQKTAKLIQDKLQFIVRPDKVGRMYYQNFDDHITERFGIVIENWPLKTFVNPGSIPTRLELKTLFHAWDSGATFFRRLNPE</sequence>
<comment type="caution">
    <text evidence="1">The sequence shown here is derived from an EMBL/GenBank/DDBJ whole genome shotgun (WGS) entry which is preliminary data.</text>
</comment>
<name>A0ACB8TNZ6_9APHY</name>
<accession>A0ACB8TNZ6</accession>
<proteinExistence type="predicted"/>
<gene>
    <name evidence="1" type="ORF">BDY19DRAFT_858173</name>
</gene>
<dbReference type="Proteomes" id="UP001055072">
    <property type="component" value="Unassembled WGS sequence"/>
</dbReference>
<dbReference type="EMBL" id="MU274954">
    <property type="protein sequence ID" value="KAI0083733.1"/>
    <property type="molecule type" value="Genomic_DNA"/>
</dbReference>
<feature type="non-terminal residue" evidence="1">
    <location>
        <position position="259"/>
    </location>
</feature>
<keyword evidence="2" id="KW-1185">Reference proteome</keyword>
<evidence type="ECO:0000313" key="1">
    <source>
        <dbReference type="EMBL" id="KAI0083733.1"/>
    </source>
</evidence>
<evidence type="ECO:0000313" key="2">
    <source>
        <dbReference type="Proteomes" id="UP001055072"/>
    </source>
</evidence>
<reference evidence="1" key="1">
    <citation type="journal article" date="2021" name="Environ. Microbiol.">
        <title>Gene family expansions and transcriptome signatures uncover fungal adaptations to wood decay.</title>
        <authorList>
            <person name="Hage H."/>
            <person name="Miyauchi S."/>
            <person name="Viragh M."/>
            <person name="Drula E."/>
            <person name="Min B."/>
            <person name="Chaduli D."/>
            <person name="Navarro D."/>
            <person name="Favel A."/>
            <person name="Norest M."/>
            <person name="Lesage-Meessen L."/>
            <person name="Balint B."/>
            <person name="Merenyi Z."/>
            <person name="de Eugenio L."/>
            <person name="Morin E."/>
            <person name="Martinez A.T."/>
            <person name="Baldrian P."/>
            <person name="Stursova M."/>
            <person name="Martinez M.J."/>
            <person name="Novotny C."/>
            <person name="Magnuson J.K."/>
            <person name="Spatafora J.W."/>
            <person name="Maurice S."/>
            <person name="Pangilinan J."/>
            <person name="Andreopoulos W."/>
            <person name="LaButti K."/>
            <person name="Hundley H."/>
            <person name="Na H."/>
            <person name="Kuo A."/>
            <person name="Barry K."/>
            <person name="Lipzen A."/>
            <person name="Henrissat B."/>
            <person name="Riley R."/>
            <person name="Ahrendt S."/>
            <person name="Nagy L.G."/>
            <person name="Grigoriev I.V."/>
            <person name="Martin F."/>
            <person name="Rosso M.N."/>
        </authorList>
    </citation>
    <scope>NUCLEOTIDE SEQUENCE</scope>
    <source>
        <strain evidence="1">CBS 384.51</strain>
    </source>
</reference>
<organism evidence="1 2">
    <name type="scientific">Irpex rosettiformis</name>
    <dbReference type="NCBI Taxonomy" id="378272"/>
    <lineage>
        <taxon>Eukaryota</taxon>
        <taxon>Fungi</taxon>
        <taxon>Dikarya</taxon>
        <taxon>Basidiomycota</taxon>
        <taxon>Agaricomycotina</taxon>
        <taxon>Agaricomycetes</taxon>
        <taxon>Polyporales</taxon>
        <taxon>Irpicaceae</taxon>
        <taxon>Irpex</taxon>
    </lineage>
</organism>